<accession>A0A1P8JTT8</accession>
<protein>
    <submittedName>
        <fullName evidence="1">Uncharacterized protein</fullName>
    </submittedName>
</protein>
<sequence length="80" mass="9008">MSIEMLAKLAEQPLPRFFLEQEDIDRVLLCQAAGYVDAYVPPPSKDAGPAKVMRIKPEGHRALAIYYREKIRESGFGDLS</sequence>
<dbReference type="EMBL" id="CP019236">
    <property type="protein sequence ID" value="APW37138.1"/>
    <property type="molecule type" value="Genomic_DNA"/>
</dbReference>
<reference evidence="1 2" key="1">
    <citation type="submission" date="2017-01" db="EMBL/GenBank/DDBJ databases">
        <authorList>
            <person name="Mah S.A."/>
            <person name="Swanson W.J."/>
            <person name="Moy G.W."/>
            <person name="Vacquier V.D."/>
        </authorList>
    </citation>
    <scope>NUCLEOTIDE SEQUENCE [LARGE SCALE GENOMIC DNA]</scope>
    <source>
        <strain evidence="1 2">DCY110</strain>
    </source>
</reference>
<dbReference type="STRING" id="1842727.RD110_07960"/>
<dbReference type="KEGG" id="rhy:RD110_07960"/>
<dbReference type="OrthoDB" id="2082707at2"/>
<evidence type="ECO:0000313" key="1">
    <source>
        <dbReference type="EMBL" id="APW37138.1"/>
    </source>
</evidence>
<dbReference type="RefSeq" id="WP_076198320.1">
    <property type="nucleotide sequence ID" value="NZ_CP019236.1"/>
</dbReference>
<keyword evidence="2" id="KW-1185">Reference proteome</keyword>
<dbReference type="Proteomes" id="UP000186609">
    <property type="component" value="Chromosome"/>
</dbReference>
<name>A0A1P8JTT8_9BURK</name>
<evidence type="ECO:0000313" key="2">
    <source>
        <dbReference type="Proteomes" id="UP000186609"/>
    </source>
</evidence>
<dbReference type="AlphaFoldDB" id="A0A1P8JTT8"/>
<proteinExistence type="predicted"/>
<gene>
    <name evidence="1" type="ORF">RD110_07960</name>
</gene>
<organism evidence="1 2">
    <name type="scientific">Rhodoferax koreensis</name>
    <dbReference type="NCBI Taxonomy" id="1842727"/>
    <lineage>
        <taxon>Bacteria</taxon>
        <taxon>Pseudomonadati</taxon>
        <taxon>Pseudomonadota</taxon>
        <taxon>Betaproteobacteria</taxon>
        <taxon>Burkholderiales</taxon>
        <taxon>Comamonadaceae</taxon>
        <taxon>Rhodoferax</taxon>
    </lineage>
</organism>